<keyword evidence="3" id="KW-1185">Reference proteome</keyword>
<feature type="domain" description="LysM" evidence="1">
    <location>
        <begin position="149"/>
        <end position="192"/>
    </location>
</feature>
<dbReference type="Pfam" id="PF01476">
    <property type="entry name" value="LysM"/>
    <property type="match status" value="6"/>
</dbReference>
<dbReference type="Proteomes" id="UP001526147">
    <property type="component" value="Unassembled WGS sequence"/>
</dbReference>
<protein>
    <submittedName>
        <fullName evidence="2">LysM peptidoglycan-binding domain-containing protein</fullName>
    </submittedName>
</protein>
<dbReference type="Gene3D" id="3.10.350.10">
    <property type="entry name" value="LysM domain"/>
    <property type="match status" value="6"/>
</dbReference>
<name>A0ABT3DI18_9BACI</name>
<dbReference type="SUPFAM" id="SSF54106">
    <property type="entry name" value="LysM domain"/>
    <property type="match status" value="6"/>
</dbReference>
<comment type="caution">
    <text evidence="2">The sequence shown here is derived from an EMBL/GenBank/DDBJ whole genome shotgun (WGS) entry which is preliminary data.</text>
</comment>
<dbReference type="EMBL" id="JAOYEY010000042">
    <property type="protein sequence ID" value="MCV9886700.1"/>
    <property type="molecule type" value="Genomic_DNA"/>
</dbReference>
<accession>A0ABT3DI18</accession>
<gene>
    <name evidence="2" type="ORF">OIH86_13765</name>
</gene>
<dbReference type="SMART" id="SM00257">
    <property type="entry name" value="LysM"/>
    <property type="match status" value="6"/>
</dbReference>
<proteinExistence type="predicted"/>
<evidence type="ECO:0000313" key="3">
    <source>
        <dbReference type="Proteomes" id="UP001526147"/>
    </source>
</evidence>
<dbReference type="PANTHER" id="PTHR33734:SF22">
    <property type="entry name" value="MEMBRANE-BOUND LYTIC MUREIN TRANSGLYCOSYLASE D"/>
    <property type="match status" value="1"/>
</dbReference>
<dbReference type="InterPro" id="IPR018392">
    <property type="entry name" value="LysM"/>
</dbReference>
<sequence>MDNNPRFKLERMNNQKDEYKIVLYLDNLSEFSNELGTIPRERKDVITIAKQIVKVNYPNLKVKMVKVIIGGIAVTTLPLVSDNSHRVQAEERTNSTITQDGSVYYQVLPGDTLWNLSKKFNTTIDQIKRANHLTSDILRLNQQLIIPKAFHTVETGDYLTVLAKEYGTTVHAIKTANGLTSDSTRLGQILTIPIVMNAPGSNSASSTSPPIATNKSQQTTYTVVPGDTLSHIGKRFGTTVEALRSTNQLTSDLLRVGQTITIPKSGISTPKSDTKTTGPETSRYTVVSGDNLSTIAKRFGTTVDVLRKTNNLTTDLLRIGQILTISTGTAATQEPVQKKPTTPSVTEQARSTFTYKVRSGESLSVIAKRFGVTVDAIRSANRLKSNVLQIGQALKIPNGINGPTNTSGNSVTYKTHKVVSGDNIWDLSVRYGIPQTELLKANKLTLSSRLSIGQKLKIPVHKIGVKEVVSAKHGEYLDWFSEAQYVFPIGKTAKVTDLSTGKSFSIKRTIGSGHADCETLTVNDSKIAKSVWGGYSWIPRAILVEVNGRKLAGSMTFYPHEREYIAGNGITGHFDVYFGDSIRHKDGLPDRSHQVQVARAAGLR</sequence>
<feature type="domain" description="LysM" evidence="1">
    <location>
        <begin position="282"/>
        <end position="325"/>
    </location>
</feature>
<dbReference type="RefSeq" id="WP_264143250.1">
    <property type="nucleotide sequence ID" value="NZ_JAOYEY010000042.1"/>
</dbReference>
<dbReference type="PANTHER" id="PTHR33734">
    <property type="entry name" value="LYSM DOMAIN-CONTAINING GPI-ANCHORED PROTEIN 2"/>
    <property type="match status" value="1"/>
</dbReference>
<feature type="domain" description="LysM" evidence="1">
    <location>
        <begin position="414"/>
        <end position="458"/>
    </location>
</feature>
<reference evidence="2 3" key="1">
    <citation type="submission" date="2022-10" db="EMBL/GenBank/DDBJ databases">
        <title>Draft genome assembly of moderately radiation resistant bacterium Metabacillus halosaccharovorans.</title>
        <authorList>
            <person name="Pal S."/>
            <person name="Gopinathan A."/>
        </authorList>
    </citation>
    <scope>NUCLEOTIDE SEQUENCE [LARGE SCALE GENOMIC DNA]</scope>
    <source>
        <strain evidence="2 3">VITHBRA001</strain>
    </source>
</reference>
<organism evidence="2 3">
    <name type="scientific">Metabacillus halosaccharovorans</name>
    <dbReference type="NCBI Taxonomy" id="930124"/>
    <lineage>
        <taxon>Bacteria</taxon>
        <taxon>Bacillati</taxon>
        <taxon>Bacillota</taxon>
        <taxon>Bacilli</taxon>
        <taxon>Bacillales</taxon>
        <taxon>Bacillaceae</taxon>
        <taxon>Metabacillus</taxon>
    </lineage>
</organism>
<feature type="domain" description="LysM" evidence="1">
    <location>
        <begin position="219"/>
        <end position="262"/>
    </location>
</feature>
<feature type="domain" description="LysM" evidence="1">
    <location>
        <begin position="103"/>
        <end position="146"/>
    </location>
</feature>
<evidence type="ECO:0000313" key="2">
    <source>
        <dbReference type="EMBL" id="MCV9886700.1"/>
    </source>
</evidence>
<dbReference type="PROSITE" id="PS51782">
    <property type="entry name" value="LYSM"/>
    <property type="match status" value="6"/>
</dbReference>
<feature type="domain" description="LysM" evidence="1">
    <location>
        <begin position="353"/>
        <end position="396"/>
    </location>
</feature>
<dbReference type="InterPro" id="IPR036779">
    <property type="entry name" value="LysM_dom_sf"/>
</dbReference>
<dbReference type="CDD" id="cd00118">
    <property type="entry name" value="LysM"/>
    <property type="match status" value="6"/>
</dbReference>
<evidence type="ECO:0000259" key="1">
    <source>
        <dbReference type="PROSITE" id="PS51782"/>
    </source>
</evidence>